<evidence type="ECO:0000259" key="8">
    <source>
        <dbReference type="Pfam" id="PF13393"/>
    </source>
</evidence>
<protein>
    <recommendedName>
        <fullName evidence="2">histidine--tRNA ligase</fullName>
        <ecNumber evidence="2">6.1.1.21</ecNumber>
    </recommendedName>
    <alternativeName>
        <fullName evidence="5">Histidyl-tRNA synthetase</fullName>
    </alternativeName>
</protein>
<organism evidence="9 10">
    <name type="scientific">Candidatus Doudnabacteria bacterium RIFCSPHIGHO2_01_FULL_45_18</name>
    <dbReference type="NCBI Taxonomy" id="1817823"/>
    <lineage>
        <taxon>Bacteria</taxon>
        <taxon>Candidatus Doudnaibacteriota</taxon>
    </lineage>
</organism>
<feature type="domain" description="Anticodon-binding" evidence="7">
    <location>
        <begin position="332"/>
        <end position="422"/>
    </location>
</feature>
<evidence type="ECO:0000256" key="2">
    <source>
        <dbReference type="ARBA" id="ARBA00012815"/>
    </source>
</evidence>
<dbReference type="Gene3D" id="3.30.930.10">
    <property type="entry name" value="Bira Bifunctional Protein, Domain 2"/>
    <property type="match status" value="1"/>
</dbReference>
<dbReference type="Pfam" id="PF13393">
    <property type="entry name" value="tRNA-synt_His"/>
    <property type="match status" value="1"/>
</dbReference>
<dbReference type="GO" id="GO:0006427">
    <property type="term" value="P:histidyl-tRNA aminoacylation"/>
    <property type="evidence" value="ECO:0007669"/>
    <property type="project" value="TreeGrafter"/>
</dbReference>
<evidence type="ECO:0000313" key="10">
    <source>
        <dbReference type="Proteomes" id="UP000176233"/>
    </source>
</evidence>
<dbReference type="GO" id="GO:0000166">
    <property type="term" value="F:nucleotide binding"/>
    <property type="evidence" value="ECO:0007669"/>
    <property type="project" value="UniProtKB-KW"/>
</dbReference>
<feature type="domain" description="Class II Histidinyl-tRNA synthetase (HisRS)-like catalytic core" evidence="8">
    <location>
        <begin position="20"/>
        <end position="176"/>
    </location>
</feature>
<dbReference type="GO" id="GO:0004821">
    <property type="term" value="F:histidine-tRNA ligase activity"/>
    <property type="evidence" value="ECO:0007669"/>
    <property type="project" value="UniProtKB-EC"/>
</dbReference>
<dbReference type="InterPro" id="IPR004154">
    <property type="entry name" value="Anticodon-bd"/>
</dbReference>
<evidence type="ECO:0000259" key="7">
    <source>
        <dbReference type="Pfam" id="PF03129"/>
    </source>
</evidence>
<keyword evidence="4" id="KW-0030">Aminoacyl-tRNA synthetase</keyword>
<proteinExistence type="inferred from homology"/>
<evidence type="ECO:0000256" key="5">
    <source>
        <dbReference type="ARBA" id="ARBA00030619"/>
    </source>
</evidence>
<name>A0A1F5NSH4_9BACT</name>
<dbReference type="EMBL" id="MFEJ01000004">
    <property type="protein sequence ID" value="OGE80619.1"/>
    <property type="molecule type" value="Genomic_DNA"/>
</dbReference>
<gene>
    <name evidence="9" type="ORF">A2660_01955</name>
</gene>
<dbReference type="GO" id="GO:0005737">
    <property type="term" value="C:cytoplasm"/>
    <property type="evidence" value="ECO:0007669"/>
    <property type="project" value="InterPro"/>
</dbReference>
<dbReference type="InterPro" id="IPR036621">
    <property type="entry name" value="Anticodon-bd_dom_sf"/>
</dbReference>
<keyword evidence="3" id="KW-0547">Nucleotide-binding</keyword>
<dbReference type="PANTHER" id="PTHR43707">
    <property type="entry name" value="HISTIDYL-TRNA SYNTHETASE"/>
    <property type="match status" value="1"/>
</dbReference>
<keyword evidence="4" id="KW-0436">Ligase</keyword>
<dbReference type="InterPro" id="IPR004516">
    <property type="entry name" value="HisRS/HisZ"/>
</dbReference>
<evidence type="ECO:0000313" key="9">
    <source>
        <dbReference type="EMBL" id="OGE80619.1"/>
    </source>
</evidence>
<dbReference type="PANTHER" id="PTHR43707:SF1">
    <property type="entry name" value="HISTIDINE--TRNA LIGASE, MITOCHONDRIAL-RELATED"/>
    <property type="match status" value="1"/>
</dbReference>
<dbReference type="InterPro" id="IPR041715">
    <property type="entry name" value="HisRS-like_core"/>
</dbReference>
<comment type="similarity">
    <text evidence="1">Belongs to the class-II aminoacyl-tRNA synthetase family.</text>
</comment>
<dbReference type="Gene3D" id="3.40.50.800">
    <property type="entry name" value="Anticodon-binding domain"/>
    <property type="match status" value="1"/>
</dbReference>
<comment type="catalytic activity">
    <reaction evidence="6">
        <text>tRNA(His) + L-histidine + ATP = L-histidyl-tRNA(His) + AMP + diphosphate + H(+)</text>
        <dbReference type="Rhea" id="RHEA:17313"/>
        <dbReference type="Rhea" id="RHEA-COMP:9665"/>
        <dbReference type="Rhea" id="RHEA-COMP:9689"/>
        <dbReference type="ChEBI" id="CHEBI:15378"/>
        <dbReference type="ChEBI" id="CHEBI:30616"/>
        <dbReference type="ChEBI" id="CHEBI:33019"/>
        <dbReference type="ChEBI" id="CHEBI:57595"/>
        <dbReference type="ChEBI" id="CHEBI:78442"/>
        <dbReference type="ChEBI" id="CHEBI:78527"/>
        <dbReference type="ChEBI" id="CHEBI:456215"/>
        <dbReference type="EC" id="6.1.1.21"/>
    </reaction>
</comment>
<dbReference type="SUPFAM" id="SSF52954">
    <property type="entry name" value="Class II aaRS ABD-related"/>
    <property type="match status" value="1"/>
</dbReference>
<dbReference type="EC" id="6.1.1.21" evidence="2"/>
<dbReference type="SUPFAM" id="SSF55681">
    <property type="entry name" value="Class II aaRS and biotin synthetases"/>
    <property type="match status" value="1"/>
</dbReference>
<evidence type="ECO:0000256" key="1">
    <source>
        <dbReference type="ARBA" id="ARBA00008226"/>
    </source>
</evidence>
<comment type="caution">
    <text evidence="9">The sequence shown here is derived from an EMBL/GenBank/DDBJ whole genome shotgun (WGS) entry which is preliminary data.</text>
</comment>
<sequence length="425" mass="47585">MGRPKKLTPQVEKAPPRLAGLMDLLPEQHASWDVFMEKLVSLAHTFSYAKITTPLFEDSRLFRFWSQASDQLLVFQDGKNNLAVKPSNIFSLARVYLEHQFAEKERVTKWYYQSPVAWLNQQNQLRQTTEYGLQIFGAIAPIADAQLINLLLKLFTELGLTSLSLQVNSIGCIECLPEYEEQLKNYFKDKKYDLCENCLDAFDNNHPLEILGCNNLSCSTAAADAPTLIDYLCENCRRNFIGVLEGLDELGVAYNLNPKVIGKPWSRRTVFEIRYQGPTSEVVLGFGGHADDLIQSLGGVSTQALGFAGTLDMILAGFEAAGVKFVHKNKVDVFLVPLGDLAAKKTLRLFTELWNHHIVASEFIGPGSIKTQLKLAESNKVAIALIIGQKEARDGTVILRDVRSGMQELFTSERIIEEVKKRLGK</sequence>
<dbReference type="AlphaFoldDB" id="A0A1F5NSH4"/>
<evidence type="ECO:0000256" key="4">
    <source>
        <dbReference type="ARBA" id="ARBA00023146"/>
    </source>
</evidence>
<dbReference type="Pfam" id="PF03129">
    <property type="entry name" value="HGTP_anticodon"/>
    <property type="match status" value="1"/>
</dbReference>
<dbReference type="InterPro" id="IPR045864">
    <property type="entry name" value="aa-tRNA-synth_II/BPL/LPL"/>
</dbReference>
<accession>A0A1F5NSH4</accession>
<dbReference type="PIRSF" id="PIRSF001549">
    <property type="entry name" value="His-tRNA_synth"/>
    <property type="match status" value="1"/>
</dbReference>
<dbReference type="Proteomes" id="UP000176233">
    <property type="component" value="Unassembled WGS sequence"/>
</dbReference>
<evidence type="ECO:0000256" key="6">
    <source>
        <dbReference type="ARBA" id="ARBA00047639"/>
    </source>
</evidence>
<evidence type="ECO:0000256" key="3">
    <source>
        <dbReference type="ARBA" id="ARBA00022741"/>
    </source>
</evidence>
<reference evidence="9 10" key="1">
    <citation type="journal article" date="2016" name="Nat. Commun.">
        <title>Thousands of microbial genomes shed light on interconnected biogeochemical processes in an aquifer system.</title>
        <authorList>
            <person name="Anantharaman K."/>
            <person name="Brown C.T."/>
            <person name="Hug L.A."/>
            <person name="Sharon I."/>
            <person name="Castelle C.J."/>
            <person name="Probst A.J."/>
            <person name="Thomas B.C."/>
            <person name="Singh A."/>
            <person name="Wilkins M.J."/>
            <person name="Karaoz U."/>
            <person name="Brodie E.L."/>
            <person name="Williams K.H."/>
            <person name="Hubbard S.S."/>
            <person name="Banfield J.F."/>
        </authorList>
    </citation>
    <scope>NUCLEOTIDE SEQUENCE [LARGE SCALE GENOMIC DNA]</scope>
</reference>